<keyword evidence="2" id="KW-1185">Reference proteome</keyword>
<dbReference type="EMBL" id="JYDI01000008">
    <property type="protein sequence ID" value="KRY60125.1"/>
    <property type="molecule type" value="Genomic_DNA"/>
</dbReference>
<sequence>MQSNKPIALLKPDFLWQRKAPGECQRLPRVFHRLLEDCSDCVVRCVYHEGILGCRDVFRRRPSECLRKRRQVAAQVLASPMKKSTGKRKTEPSHISAAEQLRSSLTLCIVGADQKLPRVTKVERRLENASGCHEFFTGCWKTVPIVRSDASTMRKDVEVAPGCGSRSVLNRLNVAAGTGPAWCNSSSYSSPHCAA</sequence>
<dbReference type="Proteomes" id="UP000054653">
    <property type="component" value="Unassembled WGS sequence"/>
</dbReference>
<reference evidence="1 2" key="1">
    <citation type="submission" date="2015-01" db="EMBL/GenBank/DDBJ databases">
        <title>Evolution of Trichinella species and genotypes.</title>
        <authorList>
            <person name="Korhonen P.K."/>
            <person name="Edoardo P."/>
            <person name="Giuseppe L.R."/>
            <person name="Gasser R.B."/>
        </authorList>
    </citation>
    <scope>NUCLEOTIDE SEQUENCE [LARGE SCALE GENOMIC DNA]</scope>
    <source>
        <strain evidence="1">ISS120</strain>
    </source>
</reference>
<gene>
    <name evidence="1" type="ORF">T03_2084</name>
</gene>
<proteinExistence type="predicted"/>
<organism evidence="1 2">
    <name type="scientific">Trichinella britovi</name>
    <name type="common">Parasitic roundworm</name>
    <dbReference type="NCBI Taxonomy" id="45882"/>
    <lineage>
        <taxon>Eukaryota</taxon>
        <taxon>Metazoa</taxon>
        <taxon>Ecdysozoa</taxon>
        <taxon>Nematoda</taxon>
        <taxon>Enoplea</taxon>
        <taxon>Dorylaimia</taxon>
        <taxon>Trichinellida</taxon>
        <taxon>Trichinellidae</taxon>
        <taxon>Trichinella</taxon>
    </lineage>
</organism>
<accession>A0A0V1DES9</accession>
<evidence type="ECO:0000313" key="2">
    <source>
        <dbReference type="Proteomes" id="UP000054653"/>
    </source>
</evidence>
<evidence type="ECO:0000313" key="1">
    <source>
        <dbReference type="EMBL" id="KRY60125.1"/>
    </source>
</evidence>
<protein>
    <submittedName>
        <fullName evidence="1">Uncharacterized protein</fullName>
    </submittedName>
</protein>
<name>A0A0V1DES9_TRIBR</name>
<comment type="caution">
    <text evidence="1">The sequence shown here is derived from an EMBL/GenBank/DDBJ whole genome shotgun (WGS) entry which is preliminary data.</text>
</comment>
<dbReference type="AlphaFoldDB" id="A0A0V1DES9"/>